<keyword evidence="2" id="KW-1185">Reference proteome</keyword>
<accession>A0A4Q1KNI1</accession>
<protein>
    <submittedName>
        <fullName evidence="1">Uncharacterized protein</fullName>
    </submittedName>
</protein>
<reference evidence="2" key="1">
    <citation type="submission" date="2019-01" db="EMBL/GenBank/DDBJ databases">
        <title>Cytophagaceae bacterium strain CAR-16.</title>
        <authorList>
            <person name="Chen W.-M."/>
        </authorList>
    </citation>
    <scope>NUCLEOTIDE SEQUENCE [LARGE SCALE GENOMIC DNA]</scope>
    <source>
        <strain evidence="2">CHR27</strain>
    </source>
</reference>
<dbReference type="EMBL" id="SBKP01000001">
    <property type="protein sequence ID" value="RXR31085.1"/>
    <property type="molecule type" value="Genomic_DNA"/>
</dbReference>
<name>A0A4Q1KNI1_9SPHN</name>
<evidence type="ECO:0000313" key="1">
    <source>
        <dbReference type="EMBL" id="RXR31085.1"/>
    </source>
</evidence>
<proteinExistence type="predicted"/>
<sequence>MPSETANLRAIRACEYQLSALPVLTYLKAGCAPVLEIYHSRLRLTLNSQSLATHKGLHREGTRG</sequence>
<gene>
    <name evidence="1" type="ORF">EQG66_02070</name>
</gene>
<dbReference type="Proteomes" id="UP000290958">
    <property type="component" value="Unassembled WGS sequence"/>
</dbReference>
<evidence type="ECO:0000313" key="2">
    <source>
        <dbReference type="Proteomes" id="UP000290958"/>
    </source>
</evidence>
<comment type="caution">
    <text evidence="1">The sequence shown here is derived from an EMBL/GenBank/DDBJ whole genome shotgun (WGS) entry which is preliminary data.</text>
</comment>
<organism evidence="1 2">
    <name type="scientific">Sphingobium fluviale</name>
    <dbReference type="NCBI Taxonomy" id="2506423"/>
    <lineage>
        <taxon>Bacteria</taxon>
        <taxon>Pseudomonadati</taxon>
        <taxon>Pseudomonadota</taxon>
        <taxon>Alphaproteobacteria</taxon>
        <taxon>Sphingomonadales</taxon>
        <taxon>Sphingomonadaceae</taxon>
        <taxon>Sphingobium</taxon>
    </lineage>
</organism>
<dbReference type="AlphaFoldDB" id="A0A4Q1KNI1"/>